<dbReference type="EMBL" id="CAFBMK010000025">
    <property type="protein sequence ID" value="CAB4902966.1"/>
    <property type="molecule type" value="Genomic_DNA"/>
</dbReference>
<protein>
    <submittedName>
        <fullName evidence="2">Unannotated protein</fullName>
    </submittedName>
</protein>
<dbReference type="InterPro" id="IPR036291">
    <property type="entry name" value="NAD(P)-bd_dom_sf"/>
</dbReference>
<dbReference type="PANTHER" id="PTHR11092:SF0">
    <property type="entry name" value="EPIMERASE FAMILY PROTEIN SDR39U1"/>
    <property type="match status" value="1"/>
</dbReference>
<dbReference type="PANTHER" id="PTHR11092">
    <property type="entry name" value="SUGAR NUCLEOTIDE EPIMERASE RELATED"/>
    <property type="match status" value="1"/>
</dbReference>
<dbReference type="AlphaFoldDB" id="A0A6J7G739"/>
<evidence type="ECO:0000313" key="2">
    <source>
        <dbReference type="EMBL" id="CAB4902966.1"/>
    </source>
</evidence>
<dbReference type="SUPFAM" id="SSF51735">
    <property type="entry name" value="NAD(P)-binding Rossmann-fold domains"/>
    <property type="match status" value="1"/>
</dbReference>
<accession>A0A6J7G739</accession>
<dbReference type="Pfam" id="PF08338">
    <property type="entry name" value="DUF1731"/>
    <property type="match status" value="1"/>
</dbReference>
<dbReference type="InterPro" id="IPR013549">
    <property type="entry name" value="DUF1731"/>
</dbReference>
<dbReference type="Gene3D" id="3.40.50.720">
    <property type="entry name" value="NAD(P)-binding Rossmann-like Domain"/>
    <property type="match status" value="1"/>
</dbReference>
<gene>
    <name evidence="2" type="ORF">UFOPK3564_00694</name>
</gene>
<feature type="domain" description="DUF1731" evidence="1">
    <location>
        <begin position="95"/>
        <end position="141"/>
    </location>
</feature>
<proteinExistence type="predicted"/>
<reference evidence="2" key="1">
    <citation type="submission" date="2020-05" db="EMBL/GenBank/DDBJ databases">
        <authorList>
            <person name="Chiriac C."/>
            <person name="Salcher M."/>
            <person name="Ghai R."/>
            <person name="Kavagutti S V."/>
        </authorList>
    </citation>
    <scope>NUCLEOTIDE SEQUENCE</scope>
</reference>
<organism evidence="2">
    <name type="scientific">freshwater metagenome</name>
    <dbReference type="NCBI Taxonomy" id="449393"/>
    <lineage>
        <taxon>unclassified sequences</taxon>
        <taxon>metagenomes</taxon>
        <taxon>ecological metagenomes</taxon>
    </lineage>
</organism>
<evidence type="ECO:0000259" key="1">
    <source>
        <dbReference type="Pfam" id="PF08338"/>
    </source>
</evidence>
<sequence length="144" mass="15145">MRVVLVRTGMVLAPEGGALPVMARPFRLGLGSWLGSGKQYVPWIHVDDEVGILLTALDHPTFSGPVNAAAPESATNKAFSKAVGQALHRPVLVPAPGFVLRTVLGEMSALVLDSSRTTPGRADDLGYRFDHPGLHGALDDVLGS</sequence>
<name>A0A6J7G739_9ZZZZ</name>